<gene>
    <name evidence="2" type="ORF">SCE1572_26910</name>
</gene>
<feature type="compositionally biased region" description="Basic and acidic residues" evidence="1">
    <location>
        <begin position="28"/>
        <end position="38"/>
    </location>
</feature>
<sequence>MRPASGTTDVELGAGGGPMTSPAGVEAPFHRGDPLDAA</sequence>
<proteinExistence type="predicted"/>
<accession>S4XX47</accession>
<dbReference type="EMBL" id="CP003969">
    <property type="protein sequence ID" value="AGP37787.1"/>
    <property type="molecule type" value="Genomic_DNA"/>
</dbReference>
<dbReference type="HOGENOM" id="CLU_3333123_0_0_7"/>
<reference evidence="2 3" key="1">
    <citation type="journal article" date="2013" name="Sci. Rep.">
        <title>Extraordinary expansion of a Sorangium cellulosum genome from an alkaline milieu.</title>
        <authorList>
            <person name="Han K."/>
            <person name="Li Z.F."/>
            <person name="Peng R."/>
            <person name="Zhu L.P."/>
            <person name="Zhou T."/>
            <person name="Wang L.G."/>
            <person name="Li S.G."/>
            <person name="Zhang X.B."/>
            <person name="Hu W."/>
            <person name="Wu Z.H."/>
            <person name="Qin N."/>
            <person name="Li Y.Z."/>
        </authorList>
    </citation>
    <scope>NUCLEOTIDE SEQUENCE [LARGE SCALE GENOMIC DNA]</scope>
    <source>
        <strain evidence="2 3">So0157-2</strain>
    </source>
</reference>
<dbReference type="STRING" id="1254432.SCE1572_26910"/>
<name>S4XX47_SORCE</name>
<evidence type="ECO:0000313" key="3">
    <source>
        <dbReference type="Proteomes" id="UP000014803"/>
    </source>
</evidence>
<organism evidence="2 3">
    <name type="scientific">Sorangium cellulosum So0157-2</name>
    <dbReference type="NCBI Taxonomy" id="1254432"/>
    <lineage>
        <taxon>Bacteria</taxon>
        <taxon>Pseudomonadati</taxon>
        <taxon>Myxococcota</taxon>
        <taxon>Polyangia</taxon>
        <taxon>Polyangiales</taxon>
        <taxon>Polyangiaceae</taxon>
        <taxon>Sorangium</taxon>
    </lineage>
</organism>
<dbReference type="AlphaFoldDB" id="S4XX47"/>
<protein>
    <submittedName>
        <fullName evidence="2">Uncharacterized protein</fullName>
    </submittedName>
</protein>
<evidence type="ECO:0000256" key="1">
    <source>
        <dbReference type="SAM" id="MobiDB-lite"/>
    </source>
</evidence>
<feature type="region of interest" description="Disordered" evidence="1">
    <location>
        <begin position="1"/>
        <end position="38"/>
    </location>
</feature>
<dbReference type="PATRIC" id="fig|1254432.3.peg.6088"/>
<dbReference type="Proteomes" id="UP000014803">
    <property type="component" value="Chromosome"/>
</dbReference>
<evidence type="ECO:0000313" key="2">
    <source>
        <dbReference type="EMBL" id="AGP37787.1"/>
    </source>
</evidence>
<dbReference type="KEGG" id="scu:SCE1572_26910"/>